<dbReference type="EMBL" id="FZOT01000003">
    <property type="protein sequence ID" value="SNS56140.1"/>
    <property type="molecule type" value="Genomic_DNA"/>
</dbReference>
<dbReference type="Gene3D" id="3.40.190.10">
    <property type="entry name" value="Periplasmic binding protein-like II"/>
    <property type="match status" value="2"/>
</dbReference>
<proteinExistence type="predicted"/>
<gene>
    <name evidence="1" type="ORF">SAMN06265795_103354</name>
</gene>
<dbReference type="GO" id="GO:0015689">
    <property type="term" value="P:molybdate ion transport"/>
    <property type="evidence" value="ECO:0007669"/>
    <property type="project" value="TreeGrafter"/>
</dbReference>
<accession>A0A239FGJ7</accession>
<organism evidence="1 2">
    <name type="scientific">Noviherbaspirillum humi</name>
    <dbReference type="NCBI Taxonomy" id="1688639"/>
    <lineage>
        <taxon>Bacteria</taxon>
        <taxon>Pseudomonadati</taxon>
        <taxon>Pseudomonadota</taxon>
        <taxon>Betaproteobacteria</taxon>
        <taxon>Burkholderiales</taxon>
        <taxon>Oxalobacteraceae</taxon>
        <taxon>Noviherbaspirillum</taxon>
    </lineage>
</organism>
<dbReference type="PANTHER" id="PTHR30632">
    <property type="entry name" value="MOLYBDATE-BINDING PERIPLASMIC PROTEIN"/>
    <property type="match status" value="1"/>
</dbReference>
<dbReference type="SUPFAM" id="SSF53850">
    <property type="entry name" value="Periplasmic binding protein-like II"/>
    <property type="match status" value="1"/>
</dbReference>
<dbReference type="RefSeq" id="WP_089398828.1">
    <property type="nucleotide sequence ID" value="NZ_FZOT01000003.1"/>
</dbReference>
<dbReference type="GO" id="GO:0030973">
    <property type="term" value="F:molybdate ion binding"/>
    <property type="evidence" value="ECO:0007669"/>
    <property type="project" value="TreeGrafter"/>
</dbReference>
<evidence type="ECO:0000313" key="1">
    <source>
        <dbReference type="EMBL" id="SNS56140.1"/>
    </source>
</evidence>
<protein>
    <submittedName>
        <fullName evidence="1">Molybdate transport system substrate-binding protein</fullName>
    </submittedName>
</protein>
<dbReference type="Proteomes" id="UP000198284">
    <property type="component" value="Unassembled WGS sequence"/>
</dbReference>
<name>A0A239FGJ7_9BURK</name>
<dbReference type="OrthoDB" id="8216219at2"/>
<reference evidence="1 2" key="1">
    <citation type="submission" date="2017-06" db="EMBL/GenBank/DDBJ databases">
        <authorList>
            <person name="Kim H.J."/>
            <person name="Triplett B.A."/>
        </authorList>
    </citation>
    <scope>NUCLEOTIDE SEQUENCE [LARGE SCALE GENOMIC DNA]</scope>
    <source>
        <strain evidence="1 2">U15</strain>
    </source>
</reference>
<evidence type="ECO:0000313" key="2">
    <source>
        <dbReference type="Proteomes" id="UP000198284"/>
    </source>
</evidence>
<dbReference type="Pfam" id="PF13531">
    <property type="entry name" value="SBP_bac_11"/>
    <property type="match status" value="1"/>
</dbReference>
<keyword evidence="2" id="KW-1185">Reference proteome</keyword>
<dbReference type="AlphaFoldDB" id="A0A239FGJ7"/>
<dbReference type="InterPro" id="IPR050682">
    <property type="entry name" value="ModA/WtpA"/>
</dbReference>
<sequence length="231" mass="24465">MDLHVLSGGAAQGVVKALAADFANANGAEIKGTFGAVGLMKEKLILGEPCDVAILTAALINELAQGDYVQPGTITNLGKVKTGIAVRDGDAQHDVSNPEQLKQVLLSASEIYFPDPEKATAGIHFANVLRRLGIYDQVAPRLRPHPNGATAMRHLAQDGQPNAIGCTQVTEILYTDGVRLVDSLPPEFELATTYTAAVCTKSTHPELSARLVQLLGSKGTENLRRDGGFEL</sequence>
<dbReference type="PANTHER" id="PTHR30632:SF11">
    <property type="entry name" value="BLR4797 PROTEIN"/>
    <property type="match status" value="1"/>
</dbReference>